<dbReference type="Pfam" id="PF01632">
    <property type="entry name" value="Ribosomal_L35p"/>
    <property type="match status" value="1"/>
</dbReference>
<accession>A0A835KZX6</accession>
<evidence type="ECO:0000256" key="1">
    <source>
        <dbReference type="ARBA" id="ARBA00004173"/>
    </source>
</evidence>
<organism evidence="9 10">
    <name type="scientific">Spodoptera exigua</name>
    <name type="common">Beet armyworm</name>
    <name type="synonym">Noctua fulgens</name>
    <dbReference type="NCBI Taxonomy" id="7107"/>
    <lineage>
        <taxon>Eukaryota</taxon>
        <taxon>Metazoa</taxon>
        <taxon>Ecdysozoa</taxon>
        <taxon>Arthropoda</taxon>
        <taxon>Hexapoda</taxon>
        <taxon>Insecta</taxon>
        <taxon>Pterygota</taxon>
        <taxon>Neoptera</taxon>
        <taxon>Endopterygota</taxon>
        <taxon>Lepidoptera</taxon>
        <taxon>Glossata</taxon>
        <taxon>Ditrysia</taxon>
        <taxon>Noctuoidea</taxon>
        <taxon>Noctuidae</taxon>
        <taxon>Amphipyrinae</taxon>
        <taxon>Spodoptera</taxon>
    </lineage>
</organism>
<dbReference type="AlphaFoldDB" id="A0A835KZX6"/>
<protein>
    <recommendedName>
        <fullName evidence="7">Large ribosomal subunit protein bL35m</fullName>
    </recommendedName>
    <alternativeName>
        <fullName evidence="8">39S ribosomal protein L35, mitochondrial</fullName>
    </alternativeName>
</protein>
<dbReference type="Proteomes" id="UP000648187">
    <property type="component" value="Unassembled WGS sequence"/>
</dbReference>
<evidence type="ECO:0000256" key="3">
    <source>
        <dbReference type="ARBA" id="ARBA00022946"/>
    </source>
</evidence>
<evidence type="ECO:0000313" key="10">
    <source>
        <dbReference type="Proteomes" id="UP000648187"/>
    </source>
</evidence>
<dbReference type="PANTHER" id="PTHR15909:SF0">
    <property type="entry name" value="LARGE RIBOSOMAL SUBUNIT PROTEIN BL35M"/>
    <property type="match status" value="1"/>
</dbReference>
<dbReference type="GO" id="GO:1990904">
    <property type="term" value="C:ribonucleoprotein complex"/>
    <property type="evidence" value="ECO:0007669"/>
    <property type="project" value="UniProtKB-KW"/>
</dbReference>
<dbReference type="GO" id="GO:0003735">
    <property type="term" value="F:structural constituent of ribosome"/>
    <property type="evidence" value="ECO:0007669"/>
    <property type="project" value="InterPro"/>
</dbReference>
<reference evidence="9" key="1">
    <citation type="submission" date="2020-08" db="EMBL/GenBank/DDBJ databases">
        <title>Spodoptera exigua strain:BAW_Kor-Di-RS1 Genome sequencing and assembly.</title>
        <authorList>
            <person name="Kim J."/>
            <person name="Nam H.Y."/>
            <person name="Kwon M."/>
            <person name="Choi J.H."/>
            <person name="Cho S.R."/>
            <person name="Kim G.-H."/>
        </authorList>
    </citation>
    <scope>NUCLEOTIDE SEQUENCE</scope>
    <source>
        <strain evidence="9">BAW_Kor-Di-RS1</strain>
        <tissue evidence="9">Whole-body</tissue>
    </source>
</reference>
<dbReference type="GO" id="GO:0005739">
    <property type="term" value="C:mitochondrion"/>
    <property type="evidence" value="ECO:0007669"/>
    <property type="project" value="UniProtKB-SubCell"/>
</dbReference>
<dbReference type="EMBL" id="JACKWZ010000614">
    <property type="protein sequence ID" value="KAF9406275.1"/>
    <property type="molecule type" value="Genomic_DNA"/>
</dbReference>
<name>A0A835KZX6_SPOEX</name>
<dbReference type="InterPro" id="IPR021137">
    <property type="entry name" value="Ribosomal_bL35-like"/>
</dbReference>
<sequence length="355" mass="40210">MKPVRNIRPFSVSYLNAANVISNSSRHYGIIQNLRTPIHSCIKQNSLLNNKQILDISTNLSVVPVRTVTKFSLQKGKRKTVKAAVRRFFRLHWGGWIRTKVGKHKKMWKKSSPQKRRLRQHVFCNSTQSTMLDKMVTKFWKRPKYYVDDPYAPYHTREEFAITRKKPLHSYFFHGGRYSQMDLPAAFQPPSIWKDAVATPSFKSSGNFLISAAEMSATDVVTKAAASDIIRYAGLTIELGAHLDLTSFVVEMRNLSLHPFKVVHKTPSGVSGNITPVYFNSIQYGVQIRYNTYRTFQPPSIWKEAVATPIFKSSGNFLISASGLSSVVAVTKVTAIAAGFGNRYPRPRYVQDGDE</sequence>
<evidence type="ECO:0000256" key="2">
    <source>
        <dbReference type="ARBA" id="ARBA00006598"/>
    </source>
</evidence>
<dbReference type="Gene3D" id="4.10.410.60">
    <property type="match status" value="1"/>
</dbReference>
<dbReference type="InterPro" id="IPR037229">
    <property type="entry name" value="Ribosomal_bL35_sf"/>
</dbReference>
<evidence type="ECO:0000313" key="9">
    <source>
        <dbReference type="EMBL" id="KAF9406275.1"/>
    </source>
</evidence>
<dbReference type="GO" id="GO:0005840">
    <property type="term" value="C:ribosome"/>
    <property type="evidence" value="ECO:0007669"/>
    <property type="project" value="UniProtKB-KW"/>
</dbReference>
<evidence type="ECO:0000256" key="8">
    <source>
        <dbReference type="ARBA" id="ARBA00035418"/>
    </source>
</evidence>
<comment type="subcellular location">
    <subcellularLocation>
        <location evidence="1">Mitochondrion</location>
    </subcellularLocation>
</comment>
<keyword evidence="5" id="KW-0496">Mitochondrion</keyword>
<dbReference type="SUPFAM" id="SSF143034">
    <property type="entry name" value="L35p-like"/>
    <property type="match status" value="1"/>
</dbReference>
<comment type="similarity">
    <text evidence="2">Belongs to the bacterial ribosomal protein bL35 family.</text>
</comment>
<comment type="caution">
    <text evidence="9">The sequence shown here is derived from an EMBL/GenBank/DDBJ whole genome shotgun (WGS) entry which is preliminary data.</text>
</comment>
<keyword evidence="10" id="KW-1185">Reference proteome</keyword>
<evidence type="ECO:0000256" key="5">
    <source>
        <dbReference type="ARBA" id="ARBA00023128"/>
    </source>
</evidence>
<dbReference type="InterPro" id="IPR019338">
    <property type="entry name" value="Ribosomal_bL35m"/>
</dbReference>
<dbReference type="GO" id="GO:0006412">
    <property type="term" value="P:translation"/>
    <property type="evidence" value="ECO:0007669"/>
    <property type="project" value="InterPro"/>
</dbReference>
<evidence type="ECO:0000256" key="4">
    <source>
        <dbReference type="ARBA" id="ARBA00022980"/>
    </source>
</evidence>
<gene>
    <name evidence="9" type="ORF">HW555_013300</name>
</gene>
<keyword evidence="4" id="KW-0689">Ribosomal protein</keyword>
<keyword evidence="3" id="KW-0809">Transit peptide</keyword>
<dbReference type="PANTHER" id="PTHR15909">
    <property type="entry name" value="39S RIBOSOMAL PROTEIN L35, MITOCHONDRIAL"/>
    <property type="match status" value="1"/>
</dbReference>
<evidence type="ECO:0000256" key="6">
    <source>
        <dbReference type="ARBA" id="ARBA00023274"/>
    </source>
</evidence>
<evidence type="ECO:0000256" key="7">
    <source>
        <dbReference type="ARBA" id="ARBA00035273"/>
    </source>
</evidence>
<keyword evidence="6" id="KW-0687">Ribonucleoprotein</keyword>
<proteinExistence type="inferred from homology"/>